<proteinExistence type="predicted"/>
<gene>
    <name evidence="1" type="ORF">GQ43DRAFT_202486</name>
</gene>
<dbReference type="Proteomes" id="UP000799536">
    <property type="component" value="Unassembled WGS sequence"/>
</dbReference>
<reference evidence="1" key="1">
    <citation type="journal article" date="2020" name="Stud. Mycol.">
        <title>101 Dothideomycetes genomes: a test case for predicting lifestyles and emergence of pathogens.</title>
        <authorList>
            <person name="Haridas S."/>
            <person name="Albert R."/>
            <person name="Binder M."/>
            <person name="Bloem J."/>
            <person name="Labutti K."/>
            <person name="Salamov A."/>
            <person name="Andreopoulos B."/>
            <person name="Baker S."/>
            <person name="Barry K."/>
            <person name="Bills G."/>
            <person name="Bluhm B."/>
            <person name="Cannon C."/>
            <person name="Castanera R."/>
            <person name="Culley D."/>
            <person name="Daum C."/>
            <person name="Ezra D."/>
            <person name="Gonzalez J."/>
            <person name="Henrissat B."/>
            <person name="Kuo A."/>
            <person name="Liang C."/>
            <person name="Lipzen A."/>
            <person name="Lutzoni F."/>
            <person name="Magnuson J."/>
            <person name="Mondo S."/>
            <person name="Nolan M."/>
            <person name="Ohm R."/>
            <person name="Pangilinan J."/>
            <person name="Park H.-J."/>
            <person name="Ramirez L."/>
            <person name="Alfaro M."/>
            <person name="Sun H."/>
            <person name="Tritt A."/>
            <person name="Yoshinaga Y."/>
            <person name="Zwiers L.-H."/>
            <person name="Turgeon B."/>
            <person name="Goodwin S."/>
            <person name="Spatafora J."/>
            <person name="Crous P."/>
            <person name="Grigoriev I."/>
        </authorList>
    </citation>
    <scope>NUCLEOTIDE SEQUENCE</scope>
    <source>
        <strain evidence="1">ATCC 74209</strain>
    </source>
</reference>
<protein>
    <submittedName>
        <fullName evidence="1">Uncharacterized protein</fullName>
    </submittedName>
</protein>
<accession>A0A9P4JJ81</accession>
<keyword evidence="2" id="KW-1185">Reference proteome</keyword>
<evidence type="ECO:0000313" key="1">
    <source>
        <dbReference type="EMBL" id="KAF2197503.1"/>
    </source>
</evidence>
<sequence>MPGVRYESSTFVTTIHAERSRDPYIVEAQSMSAATYRSVIAKPALLNLSDPLSCARAVPLLYLWLSNMQFLNFLPSVLTIRTYKGLGESDSYWHYLPVPASWGYQSTNPSIHMGPCHDHVIPQNRVASIVLLQRLFVCQRLQDSYDTGSGLYNTVALWRLSLILGTVNYSGPTTHYSPVHDA</sequence>
<organism evidence="1 2">
    <name type="scientific">Delitschia confertaspora ATCC 74209</name>
    <dbReference type="NCBI Taxonomy" id="1513339"/>
    <lineage>
        <taxon>Eukaryota</taxon>
        <taxon>Fungi</taxon>
        <taxon>Dikarya</taxon>
        <taxon>Ascomycota</taxon>
        <taxon>Pezizomycotina</taxon>
        <taxon>Dothideomycetes</taxon>
        <taxon>Pleosporomycetidae</taxon>
        <taxon>Pleosporales</taxon>
        <taxon>Delitschiaceae</taxon>
        <taxon>Delitschia</taxon>
    </lineage>
</organism>
<dbReference type="AlphaFoldDB" id="A0A9P4JJ81"/>
<name>A0A9P4JJ81_9PLEO</name>
<comment type="caution">
    <text evidence="1">The sequence shown here is derived from an EMBL/GenBank/DDBJ whole genome shotgun (WGS) entry which is preliminary data.</text>
</comment>
<evidence type="ECO:0000313" key="2">
    <source>
        <dbReference type="Proteomes" id="UP000799536"/>
    </source>
</evidence>
<dbReference type="EMBL" id="ML994228">
    <property type="protein sequence ID" value="KAF2197503.1"/>
    <property type="molecule type" value="Genomic_DNA"/>
</dbReference>